<accession>A0A9P8T635</accession>
<name>A0A9P8T635_9ASCO</name>
<evidence type="ECO:0000313" key="1">
    <source>
        <dbReference type="EMBL" id="KAH3667396.1"/>
    </source>
</evidence>
<proteinExistence type="predicted"/>
<dbReference type="RefSeq" id="XP_046062208.1">
    <property type="nucleotide sequence ID" value="XM_046203981.1"/>
</dbReference>
<organism evidence="1 2">
    <name type="scientific">Ogataea philodendri</name>
    <dbReference type="NCBI Taxonomy" id="1378263"/>
    <lineage>
        <taxon>Eukaryota</taxon>
        <taxon>Fungi</taxon>
        <taxon>Dikarya</taxon>
        <taxon>Ascomycota</taxon>
        <taxon>Saccharomycotina</taxon>
        <taxon>Pichiomycetes</taxon>
        <taxon>Pichiales</taxon>
        <taxon>Pichiaceae</taxon>
        <taxon>Ogataea</taxon>
    </lineage>
</organism>
<reference evidence="1" key="2">
    <citation type="submission" date="2021-01" db="EMBL/GenBank/DDBJ databases">
        <authorList>
            <person name="Schikora-Tamarit M.A."/>
        </authorList>
    </citation>
    <scope>NUCLEOTIDE SEQUENCE</scope>
    <source>
        <strain evidence="1">CBS6075</strain>
    </source>
</reference>
<dbReference type="Proteomes" id="UP000769157">
    <property type="component" value="Unassembled WGS sequence"/>
</dbReference>
<dbReference type="EMBL" id="JAEUBE010000183">
    <property type="protein sequence ID" value="KAH3667396.1"/>
    <property type="molecule type" value="Genomic_DNA"/>
</dbReference>
<evidence type="ECO:0000313" key="2">
    <source>
        <dbReference type="Proteomes" id="UP000769157"/>
    </source>
</evidence>
<sequence length="111" mass="12243">MSGGGINELVLVRKTSQDHRVCSLDVQSDFSVRTPENGTHPFSRGVELANVQELVGEFLAVNQDADAGRFTDIELVAQHGSSFHESTFVWRRSLVFDDVTSNLRNDSMTGC</sequence>
<gene>
    <name evidence="1" type="ORF">OGAPHI_003045</name>
</gene>
<dbReference type="AlphaFoldDB" id="A0A9P8T635"/>
<comment type="caution">
    <text evidence="1">The sequence shown here is derived from an EMBL/GenBank/DDBJ whole genome shotgun (WGS) entry which is preliminary data.</text>
</comment>
<dbReference type="GeneID" id="70235012"/>
<protein>
    <submittedName>
        <fullName evidence="1">Uncharacterized protein</fullName>
    </submittedName>
</protein>
<keyword evidence="2" id="KW-1185">Reference proteome</keyword>
<reference evidence="1" key="1">
    <citation type="journal article" date="2021" name="Open Biol.">
        <title>Shared evolutionary footprints suggest mitochondrial oxidative damage underlies multiple complex I losses in fungi.</title>
        <authorList>
            <person name="Schikora-Tamarit M.A."/>
            <person name="Marcet-Houben M."/>
            <person name="Nosek J."/>
            <person name="Gabaldon T."/>
        </authorList>
    </citation>
    <scope>NUCLEOTIDE SEQUENCE</scope>
    <source>
        <strain evidence="1">CBS6075</strain>
    </source>
</reference>